<dbReference type="GO" id="GO:0005829">
    <property type="term" value="C:cytosol"/>
    <property type="evidence" value="ECO:0007669"/>
    <property type="project" value="TreeGrafter"/>
</dbReference>
<feature type="domain" description="Formyl transferase C-terminal" evidence="7">
    <location>
        <begin position="203"/>
        <end position="306"/>
    </location>
</feature>
<dbReference type="EMBL" id="CP036268">
    <property type="protein sequence ID" value="QDT36941.1"/>
    <property type="molecule type" value="Genomic_DNA"/>
</dbReference>
<dbReference type="InterPro" id="IPR011034">
    <property type="entry name" value="Formyl_transferase-like_C_sf"/>
</dbReference>
<evidence type="ECO:0000259" key="6">
    <source>
        <dbReference type="Pfam" id="PF00551"/>
    </source>
</evidence>
<comment type="catalytic activity">
    <reaction evidence="5">
        <text>L-methionyl-tRNA(fMet) + (6R)-10-formyltetrahydrofolate = N-formyl-L-methionyl-tRNA(fMet) + (6S)-5,6,7,8-tetrahydrofolate + H(+)</text>
        <dbReference type="Rhea" id="RHEA:24380"/>
        <dbReference type="Rhea" id="RHEA-COMP:9952"/>
        <dbReference type="Rhea" id="RHEA-COMP:9953"/>
        <dbReference type="ChEBI" id="CHEBI:15378"/>
        <dbReference type="ChEBI" id="CHEBI:57453"/>
        <dbReference type="ChEBI" id="CHEBI:78530"/>
        <dbReference type="ChEBI" id="CHEBI:78844"/>
        <dbReference type="ChEBI" id="CHEBI:195366"/>
        <dbReference type="EC" id="2.1.2.9"/>
    </reaction>
</comment>
<dbReference type="Gene3D" id="3.40.50.12230">
    <property type="match status" value="1"/>
</dbReference>
<comment type="function">
    <text evidence="5">Attaches a formyl group to the free amino group of methionyl-tRNA(fMet). The formyl group appears to play a dual role in the initiator identity of N-formylmethionyl-tRNA by promoting its recognition by IF2 and preventing the misappropriation of this tRNA by the elongation apparatus.</text>
</comment>
<feature type="domain" description="Formyl transferase N-terminal" evidence="6">
    <location>
        <begin position="1"/>
        <end position="178"/>
    </location>
</feature>
<dbReference type="InterPro" id="IPR044135">
    <property type="entry name" value="Met-tRNA-FMT_C"/>
</dbReference>
<dbReference type="CDD" id="cd08704">
    <property type="entry name" value="Met_tRNA_FMT_C"/>
    <property type="match status" value="1"/>
</dbReference>
<dbReference type="SUPFAM" id="SSF53328">
    <property type="entry name" value="Formyltransferase"/>
    <property type="match status" value="1"/>
</dbReference>
<dbReference type="Proteomes" id="UP000317318">
    <property type="component" value="Chromosome"/>
</dbReference>
<keyword evidence="4 5" id="KW-0648">Protein biosynthesis</keyword>
<dbReference type="OrthoDB" id="9802815at2"/>
<name>A0A517QZ78_9PLAN</name>
<dbReference type="InterPro" id="IPR005793">
    <property type="entry name" value="Formyl_trans_C"/>
</dbReference>
<dbReference type="SUPFAM" id="SSF50486">
    <property type="entry name" value="FMT C-terminal domain-like"/>
    <property type="match status" value="1"/>
</dbReference>
<protein>
    <recommendedName>
        <fullName evidence="2 5">Methionyl-tRNA formyltransferase</fullName>
        <ecNumber evidence="2 5">2.1.2.9</ecNumber>
    </recommendedName>
</protein>
<evidence type="ECO:0000313" key="8">
    <source>
        <dbReference type="EMBL" id="QDT36941.1"/>
    </source>
</evidence>
<dbReference type="InterPro" id="IPR001555">
    <property type="entry name" value="GART_AS"/>
</dbReference>
<dbReference type="EC" id="2.1.2.9" evidence="2 5"/>
<evidence type="ECO:0000256" key="1">
    <source>
        <dbReference type="ARBA" id="ARBA00010699"/>
    </source>
</evidence>
<accession>A0A517QZ78</accession>
<dbReference type="KEGG" id="svp:Pan189_13050"/>
<evidence type="ECO:0000256" key="5">
    <source>
        <dbReference type="HAMAP-Rule" id="MF_00182"/>
    </source>
</evidence>
<evidence type="ECO:0000256" key="3">
    <source>
        <dbReference type="ARBA" id="ARBA00022679"/>
    </source>
</evidence>
<dbReference type="InterPro" id="IPR002376">
    <property type="entry name" value="Formyl_transf_N"/>
</dbReference>
<reference evidence="8 9" key="1">
    <citation type="submission" date="2019-02" db="EMBL/GenBank/DDBJ databases">
        <title>Deep-cultivation of Planctomycetes and their phenomic and genomic characterization uncovers novel biology.</title>
        <authorList>
            <person name="Wiegand S."/>
            <person name="Jogler M."/>
            <person name="Boedeker C."/>
            <person name="Pinto D."/>
            <person name="Vollmers J."/>
            <person name="Rivas-Marin E."/>
            <person name="Kohn T."/>
            <person name="Peeters S.H."/>
            <person name="Heuer A."/>
            <person name="Rast P."/>
            <person name="Oberbeckmann S."/>
            <person name="Bunk B."/>
            <person name="Jeske O."/>
            <person name="Meyerdierks A."/>
            <person name="Storesund J.E."/>
            <person name="Kallscheuer N."/>
            <person name="Luecker S."/>
            <person name="Lage O.M."/>
            <person name="Pohl T."/>
            <person name="Merkel B.J."/>
            <person name="Hornburger P."/>
            <person name="Mueller R.-W."/>
            <person name="Bruemmer F."/>
            <person name="Labrenz M."/>
            <person name="Spormann A.M."/>
            <person name="Op den Camp H."/>
            <person name="Overmann J."/>
            <person name="Amann R."/>
            <person name="Jetten M.S.M."/>
            <person name="Mascher T."/>
            <person name="Medema M.H."/>
            <person name="Devos D.P."/>
            <person name="Kaster A.-K."/>
            <person name="Ovreas L."/>
            <person name="Rohde M."/>
            <person name="Galperin M.Y."/>
            <person name="Jogler C."/>
        </authorList>
    </citation>
    <scope>NUCLEOTIDE SEQUENCE [LARGE SCALE GENOMIC DNA]</scope>
    <source>
        <strain evidence="8 9">Pan189</strain>
    </source>
</reference>
<gene>
    <name evidence="5 8" type="primary">fmt</name>
    <name evidence="8" type="ORF">Pan189_13050</name>
</gene>
<dbReference type="Pfam" id="PF02911">
    <property type="entry name" value="Formyl_trans_C"/>
    <property type="match status" value="1"/>
</dbReference>
<dbReference type="InterPro" id="IPR041711">
    <property type="entry name" value="Met-tRNA-FMT_N"/>
</dbReference>
<dbReference type="InterPro" id="IPR036477">
    <property type="entry name" value="Formyl_transf_N_sf"/>
</dbReference>
<organism evidence="8 9">
    <name type="scientific">Stratiformator vulcanicus</name>
    <dbReference type="NCBI Taxonomy" id="2527980"/>
    <lineage>
        <taxon>Bacteria</taxon>
        <taxon>Pseudomonadati</taxon>
        <taxon>Planctomycetota</taxon>
        <taxon>Planctomycetia</taxon>
        <taxon>Planctomycetales</taxon>
        <taxon>Planctomycetaceae</taxon>
        <taxon>Stratiformator</taxon>
    </lineage>
</organism>
<keyword evidence="3 5" id="KW-0808">Transferase</keyword>
<evidence type="ECO:0000259" key="7">
    <source>
        <dbReference type="Pfam" id="PF02911"/>
    </source>
</evidence>
<dbReference type="PANTHER" id="PTHR11138:SF5">
    <property type="entry name" value="METHIONYL-TRNA FORMYLTRANSFERASE, MITOCHONDRIAL"/>
    <property type="match status" value="1"/>
</dbReference>
<dbReference type="NCBIfam" id="TIGR00460">
    <property type="entry name" value="fmt"/>
    <property type="match status" value="1"/>
</dbReference>
<dbReference type="CDD" id="cd08646">
    <property type="entry name" value="FMT_core_Met-tRNA-FMT_N"/>
    <property type="match status" value="1"/>
</dbReference>
<feature type="binding site" evidence="5">
    <location>
        <begin position="108"/>
        <end position="111"/>
    </location>
    <ligand>
        <name>(6S)-5,6,7,8-tetrahydrofolate</name>
        <dbReference type="ChEBI" id="CHEBI:57453"/>
    </ligand>
</feature>
<evidence type="ECO:0000256" key="4">
    <source>
        <dbReference type="ARBA" id="ARBA00022917"/>
    </source>
</evidence>
<sequence>MRIIFFGSGSFGLPTLHALIRCEHEVVAVVTQPDKTGRGHHRHVNPIKEAANEAGLTLLQPANVNDDDSLNELRELKAELFITASYGQLLKQPFLDLPPRGTINLHASLLPKYRGAAPIHYAIWSGETQTGITIFQVVKKLDAGDMLAKVTTPIGPHETTGDLFDRLADLAAPLTLEVIDGIAQGTLTPEPQNEAEVTFARSLRKEQGQIDWSKSAAEVDCHIRAMQPWPGPFTFLRIDDREPERIVMTAVEPLDFTTHEALPGAMRISDDGELFVACGRETEVRVEKLKPAGKREMTATEFTRGRSLSQATFL</sequence>
<evidence type="ECO:0000256" key="2">
    <source>
        <dbReference type="ARBA" id="ARBA00012261"/>
    </source>
</evidence>
<keyword evidence="9" id="KW-1185">Reference proteome</keyword>
<proteinExistence type="inferred from homology"/>
<dbReference type="RefSeq" id="WP_145363098.1">
    <property type="nucleotide sequence ID" value="NZ_CP036268.1"/>
</dbReference>
<evidence type="ECO:0000313" key="9">
    <source>
        <dbReference type="Proteomes" id="UP000317318"/>
    </source>
</evidence>
<dbReference type="PROSITE" id="PS00373">
    <property type="entry name" value="GART"/>
    <property type="match status" value="1"/>
</dbReference>
<dbReference type="Pfam" id="PF00551">
    <property type="entry name" value="Formyl_trans_N"/>
    <property type="match status" value="1"/>
</dbReference>
<dbReference type="GO" id="GO:0004479">
    <property type="term" value="F:methionyl-tRNA formyltransferase activity"/>
    <property type="evidence" value="ECO:0007669"/>
    <property type="project" value="UniProtKB-UniRule"/>
</dbReference>
<dbReference type="HAMAP" id="MF_00182">
    <property type="entry name" value="Formyl_trans"/>
    <property type="match status" value="1"/>
</dbReference>
<dbReference type="PANTHER" id="PTHR11138">
    <property type="entry name" value="METHIONYL-TRNA FORMYLTRANSFERASE"/>
    <property type="match status" value="1"/>
</dbReference>
<dbReference type="InterPro" id="IPR005794">
    <property type="entry name" value="Fmt"/>
</dbReference>
<dbReference type="AlphaFoldDB" id="A0A517QZ78"/>
<comment type="similarity">
    <text evidence="1 5">Belongs to the Fmt family.</text>
</comment>